<accession>A0ABR6ESM3</accession>
<keyword evidence="3 6" id="KW-0732">Signal</keyword>
<comment type="subcellular location">
    <subcellularLocation>
        <location evidence="1">Cell outer membrane</location>
    </subcellularLocation>
</comment>
<keyword evidence="10" id="KW-1185">Reference proteome</keyword>
<comment type="similarity">
    <text evidence="2">Belongs to the SusD family.</text>
</comment>
<evidence type="ECO:0000259" key="8">
    <source>
        <dbReference type="Pfam" id="PF14322"/>
    </source>
</evidence>
<dbReference type="InterPro" id="IPR033985">
    <property type="entry name" value="SusD-like_N"/>
</dbReference>
<evidence type="ECO:0000313" key="9">
    <source>
        <dbReference type="EMBL" id="MBB2147418.1"/>
    </source>
</evidence>
<evidence type="ECO:0000256" key="2">
    <source>
        <dbReference type="ARBA" id="ARBA00006275"/>
    </source>
</evidence>
<dbReference type="Pfam" id="PF14322">
    <property type="entry name" value="SusD-like_3"/>
    <property type="match status" value="1"/>
</dbReference>
<evidence type="ECO:0000313" key="10">
    <source>
        <dbReference type="Proteomes" id="UP000636110"/>
    </source>
</evidence>
<dbReference type="Proteomes" id="UP000636110">
    <property type="component" value="Unassembled WGS sequence"/>
</dbReference>
<dbReference type="InterPro" id="IPR012944">
    <property type="entry name" value="SusD_RagB_dom"/>
</dbReference>
<evidence type="ECO:0000256" key="5">
    <source>
        <dbReference type="ARBA" id="ARBA00023237"/>
    </source>
</evidence>
<evidence type="ECO:0000256" key="6">
    <source>
        <dbReference type="SAM" id="SignalP"/>
    </source>
</evidence>
<evidence type="ECO:0000259" key="7">
    <source>
        <dbReference type="Pfam" id="PF07980"/>
    </source>
</evidence>
<evidence type="ECO:0000256" key="1">
    <source>
        <dbReference type="ARBA" id="ARBA00004442"/>
    </source>
</evidence>
<dbReference type="Pfam" id="PF07980">
    <property type="entry name" value="SusD_RagB"/>
    <property type="match status" value="1"/>
</dbReference>
<dbReference type="Gene3D" id="1.25.40.390">
    <property type="match status" value="1"/>
</dbReference>
<keyword evidence="4" id="KW-0472">Membrane</keyword>
<dbReference type="InterPro" id="IPR011990">
    <property type="entry name" value="TPR-like_helical_dom_sf"/>
</dbReference>
<reference evidence="9 10" key="1">
    <citation type="submission" date="2019-11" db="EMBL/GenBank/DDBJ databases">
        <title>Description of Pedobacter sp. LMG 31462T.</title>
        <authorList>
            <person name="Carlier A."/>
            <person name="Qi S."/>
            <person name="Vandamme P."/>
        </authorList>
    </citation>
    <scope>NUCLEOTIDE SEQUENCE [LARGE SCALE GENOMIC DNA]</scope>
    <source>
        <strain evidence="9 10">LMG 31462</strain>
    </source>
</reference>
<comment type="caution">
    <text evidence="9">The sequence shown here is derived from an EMBL/GenBank/DDBJ whole genome shotgun (WGS) entry which is preliminary data.</text>
</comment>
<gene>
    <name evidence="9" type="ORF">GM920_00710</name>
</gene>
<feature type="domain" description="SusD-like N-terminal" evidence="8">
    <location>
        <begin position="51"/>
        <end position="233"/>
    </location>
</feature>
<dbReference type="EMBL" id="WNXC01000001">
    <property type="protein sequence ID" value="MBB2147418.1"/>
    <property type="molecule type" value="Genomic_DNA"/>
</dbReference>
<proteinExistence type="inferred from homology"/>
<dbReference type="CDD" id="cd08977">
    <property type="entry name" value="SusD"/>
    <property type="match status" value="1"/>
</dbReference>
<dbReference type="SUPFAM" id="SSF48452">
    <property type="entry name" value="TPR-like"/>
    <property type="match status" value="1"/>
</dbReference>
<evidence type="ECO:0000256" key="4">
    <source>
        <dbReference type="ARBA" id="ARBA00023136"/>
    </source>
</evidence>
<feature type="domain" description="RagB/SusD" evidence="7">
    <location>
        <begin position="360"/>
        <end position="475"/>
    </location>
</feature>
<sequence>MKIMKKVNTFFTLAVIAIAGLTSCTKTLELDPISQISNQSFWKTENDATGALNGMYVKLRTQAAGNLFAWGEARSEVMDRSLGGTAGLQVFFLNELNRSNVGVSAANNTINSTWQGMYAAVHAANLLLKKTPQISFSSENNKNQILAEAYAMRAYAYFVMTKTWGDLPLVLEPTEGSNPDVIMKERSSKVVIMTQIKADIDKALGLFPDNAFKNGRNMWSRPAVNALKAEVYLWNGKVMQGGQDDFRTALKAIEEVEKSDVVLLDKYESVFDYTNKGNKEILMAVRFQDIESSDNVFMNMYIDNSYMNKNTDQTTKDLIGVLGGLPAFTISKLVRDQFSVDDQRRNATFIEIYAPVNGVNTFYGSVVSKFSGTVIGGARKFYDDIVLFRYADVLLMKAEAQNALSLDPTAAINAVRKRAYGVNFPVHTYVNQSVVENDKAILKERLLELTVEGKRWWDLVRFNKAFELVPSLAGKPLDNNLLLFPIAETTLSLEPKVKQNLGYN</sequence>
<dbReference type="PROSITE" id="PS51257">
    <property type="entry name" value="PROKAR_LIPOPROTEIN"/>
    <property type="match status" value="1"/>
</dbReference>
<evidence type="ECO:0000256" key="3">
    <source>
        <dbReference type="ARBA" id="ARBA00022729"/>
    </source>
</evidence>
<name>A0ABR6ESM3_9SPHI</name>
<organism evidence="9 10">
    <name type="scientific">Pedobacter gandavensis</name>
    <dbReference type="NCBI Taxonomy" id="2679963"/>
    <lineage>
        <taxon>Bacteria</taxon>
        <taxon>Pseudomonadati</taxon>
        <taxon>Bacteroidota</taxon>
        <taxon>Sphingobacteriia</taxon>
        <taxon>Sphingobacteriales</taxon>
        <taxon>Sphingobacteriaceae</taxon>
        <taxon>Pedobacter</taxon>
    </lineage>
</organism>
<feature type="chain" id="PRO_5046656938" evidence="6">
    <location>
        <begin position="20"/>
        <end position="504"/>
    </location>
</feature>
<protein>
    <submittedName>
        <fullName evidence="9">RagB/SusD family nutrient uptake outer membrane protein</fullName>
    </submittedName>
</protein>
<keyword evidence="5" id="KW-0998">Cell outer membrane</keyword>
<feature type="signal peptide" evidence="6">
    <location>
        <begin position="1"/>
        <end position="19"/>
    </location>
</feature>